<accession>A0A0F5IUG9</accession>
<gene>
    <name evidence="5" type="ORF">HMPREF1536_04253</name>
</gene>
<dbReference type="Pfam" id="PF00535">
    <property type="entry name" value="Glycos_transf_2"/>
    <property type="match status" value="1"/>
</dbReference>
<evidence type="ECO:0000313" key="6">
    <source>
        <dbReference type="Proteomes" id="UP000033035"/>
    </source>
</evidence>
<evidence type="ECO:0000259" key="4">
    <source>
        <dbReference type="Pfam" id="PF00535"/>
    </source>
</evidence>
<dbReference type="PATRIC" id="fig|1203610.3.peg.4328"/>
<dbReference type="RefSeq" id="WP_081693394.1">
    <property type="nucleotide sequence ID" value="NZ_KE386763.1"/>
</dbReference>
<dbReference type="STRING" id="1203610.HMPREF1536_04253"/>
<dbReference type="AlphaFoldDB" id="A0A0F5IUG9"/>
<dbReference type="PANTHER" id="PTHR22916:SF51">
    <property type="entry name" value="GLYCOSYLTRANSFERASE EPSH-RELATED"/>
    <property type="match status" value="1"/>
</dbReference>
<evidence type="ECO:0000256" key="2">
    <source>
        <dbReference type="ARBA" id="ARBA00022679"/>
    </source>
</evidence>
<keyword evidence="6" id="KW-1185">Reference proteome</keyword>
<feature type="domain" description="Glycosyltransferase 2-like" evidence="4">
    <location>
        <begin position="3"/>
        <end position="107"/>
    </location>
</feature>
<dbReference type="CDD" id="cd00761">
    <property type="entry name" value="Glyco_tranf_GTA_type"/>
    <property type="match status" value="1"/>
</dbReference>
<dbReference type="GO" id="GO:0016758">
    <property type="term" value="F:hexosyltransferase activity"/>
    <property type="evidence" value="ECO:0007669"/>
    <property type="project" value="UniProtKB-ARBA"/>
</dbReference>
<keyword evidence="3" id="KW-1133">Transmembrane helix</keyword>
<dbReference type="HOGENOM" id="CLU_025996_25_0_10"/>
<evidence type="ECO:0000256" key="3">
    <source>
        <dbReference type="SAM" id="Phobius"/>
    </source>
</evidence>
<dbReference type="InterPro" id="IPR001173">
    <property type="entry name" value="Glyco_trans_2-like"/>
</dbReference>
<evidence type="ECO:0000313" key="5">
    <source>
        <dbReference type="EMBL" id="KKB49189.1"/>
    </source>
</evidence>
<reference evidence="5 6" key="1">
    <citation type="submission" date="2013-04" db="EMBL/GenBank/DDBJ databases">
        <title>The Genome Sequence of Parabacteroides gordonii DSM 23371.</title>
        <authorList>
            <consortium name="The Broad Institute Genomics Platform"/>
            <person name="Earl A."/>
            <person name="Ward D."/>
            <person name="Feldgarden M."/>
            <person name="Gevers D."/>
            <person name="Martens E."/>
            <person name="Sakamoto M."/>
            <person name="Benno Y."/>
            <person name="Suzuki N."/>
            <person name="Matsunaga N."/>
            <person name="Koshihara K."/>
            <person name="Seki M."/>
            <person name="Komiya H."/>
            <person name="Walker B."/>
            <person name="Young S."/>
            <person name="Zeng Q."/>
            <person name="Gargeya S."/>
            <person name="Fitzgerald M."/>
            <person name="Haas B."/>
            <person name="Abouelleil A."/>
            <person name="Allen A.W."/>
            <person name="Alvarado L."/>
            <person name="Arachchi H.M."/>
            <person name="Berlin A.M."/>
            <person name="Chapman S.B."/>
            <person name="Gainer-Dewar J."/>
            <person name="Goldberg J."/>
            <person name="Griggs A."/>
            <person name="Gujja S."/>
            <person name="Hansen M."/>
            <person name="Howarth C."/>
            <person name="Imamovic A."/>
            <person name="Ireland A."/>
            <person name="Larimer J."/>
            <person name="McCowan C."/>
            <person name="Murphy C."/>
            <person name="Pearson M."/>
            <person name="Poon T.W."/>
            <person name="Priest M."/>
            <person name="Roberts A."/>
            <person name="Saif S."/>
            <person name="Shea T."/>
            <person name="Sisk P."/>
            <person name="Sykes S."/>
            <person name="Wortman J."/>
            <person name="Nusbaum C."/>
            <person name="Birren B."/>
        </authorList>
    </citation>
    <scope>NUCLEOTIDE SEQUENCE [LARGE SCALE GENOMIC DNA]</scope>
    <source>
        <strain evidence="5 6">MS-1</strain>
    </source>
</reference>
<organism evidence="5 6">
    <name type="scientific">Parabacteroides gordonii MS-1 = DSM 23371</name>
    <dbReference type="NCBI Taxonomy" id="1203610"/>
    <lineage>
        <taxon>Bacteria</taxon>
        <taxon>Pseudomonadati</taxon>
        <taxon>Bacteroidota</taxon>
        <taxon>Bacteroidia</taxon>
        <taxon>Bacteroidales</taxon>
        <taxon>Tannerellaceae</taxon>
        <taxon>Parabacteroides</taxon>
    </lineage>
</organism>
<evidence type="ECO:0000256" key="1">
    <source>
        <dbReference type="ARBA" id="ARBA00022676"/>
    </source>
</evidence>
<dbReference type="Gene3D" id="3.90.550.10">
    <property type="entry name" value="Spore Coat Polysaccharide Biosynthesis Protein SpsA, Chain A"/>
    <property type="match status" value="1"/>
</dbReference>
<protein>
    <recommendedName>
        <fullName evidence="4">Glycosyltransferase 2-like domain-containing protein</fullName>
    </recommendedName>
</protein>
<dbReference type="EMBL" id="AQHW01000025">
    <property type="protein sequence ID" value="KKB49189.1"/>
    <property type="molecule type" value="Genomic_DNA"/>
</dbReference>
<dbReference type="SUPFAM" id="SSF53448">
    <property type="entry name" value="Nucleotide-diphospho-sugar transferases"/>
    <property type="match status" value="1"/>
</dbReference>
<dbReference type="PANTHER" id="PTHR22916">
    <property type="entry name" value="GLYCOSYLTRANSFERASE"/>
    <property type="match status" value="1"/>
</dbReference>
<keyword evidence="2" id="KW-0808">Transferase</keyword>
<keyword evidence="3" id="KW-0472">Membrane</keyword>
<proteinExistence type="predicted"/>
<comment type="caution">
    <text evidence="5">The sequence shown here is derived from an EMBL/GenBank/DDBJ whole genome shotgun (WGS) entry which is preliminary data.</text>
</comment>
<name>A0A0F5IUG9_9BACT</name>
<dbReference type="Proteomes" id="UP000033035">
    <property type="component" value="Unassembled WGS sequence"/>
</dbReference>
<dbReference type="InterPro" id="IPR029044">
    <property type="entry name" value="Nucleotide-diphossugar_trans"/>
</dbReference>
<feature type="transmembrane region" description="Helical" evidence="3">
    <location>
        <begin position="305"/>
        <end position="325"/>
    </location>
</feature>
<keyword evidence="3" id="KW-0812">Transmembrane</keyword>
<keyword evidence="1" id="KW-0328">Glycosyltransferase</keyword>
<sequence length="332" mass="39205">MISIIVPVYNRDYCLSRCLDSIMYQTFTDWECVLVDDGSTDGTLEVCHRYEKADLRFRIYNQPNRGVSVARNRGLEFSRGEYIAFIDSDDWIDQNYLQLLYESAGNGIMPLCGYHVQQRDGGSMNVTIQNNLYLMDSNIAELLTEQLSDGLLAGPICKLYDRNIIETNRLRFPSGINWGEDLIFNYAYYQHIEGIRGVSYNLYHVVQEIESLSVKAKYAFFLTDHLRLWKSVSLFILAKDIDVPPALNVLMEKWYRLLFSQQIAGVLYVHDRLSWKQRYERMNYLIQSADRENFKKYRFKRLKGFLVYHRLSVLIFIFYEVKFFLMKQLTNK</sequence>